<keyword evidence="2 4" id="KW-0479">Metal-binding</keyword>
<feature type="chain" id="PRO_5012710987" evidence="5">
    <location>
        <begin position="18"/>
        <end position="102"/>
    </location>
</feature>
<dbReference type="KEGG" id="clx:CLAN_0180"/>
<evidence type="ECO:0000256" key="1">
    <source>
        <dbReference type="ARBA" id="ARBA00022617"/>
    </source>
</evidence>
<accession>A0A1X9SL31</accession>
<dbReference type="EC" id="5.1.1.3" evidence="7"/>
<evidence type="ECO:0000256" key="2">
    <source>
        <dbReference type="ARBA" id="ARBA00022723"/>
    </source>
</evidence>
<evidence type="ECO:0000313" key="7">
    <source>
        <dbReference type="EMBL" id="ARQ96951.1"/>
    </source>
</evidence>
<dbReference type="AlphaFoldDB" id="A0A1X9SL31"/>
<feature type="signal peptide" evidence="5">
    <location>
        <begin position="1"/>
        <end position="17"/>
    </location>
</feature>
<keyword evidence="5" id="KW-0732">Signal</keyword>
<keyword evidence="3 4" id="KW-0408">Iron</keyword>
<dbReference type="Proteomes" id="UP000202031">
    <property type="component" value="Chromosome"/>
</dbReference>
<sequence length="102" mass="10711">MKKIVLLVALACVGAFAADGADIYKKCAVCHGAKAEKKYLNKVPALVDTDPAQRLADMKAYKAGTLNDGKGKIGMGAIMKGQMATLSDADMEAVSNYISTLK</sequence>
<dbReference type="PROSITE" id="PS51007">
    <property type="entry name" value="CYTC"/>
    <property type="match status" value="1"/>
</dbReference>
<dbReference type="GO" id="GO:0009055">
    <property type="term" value="F:electron transfer activity"/>
    <property type="evidence" value="ECO:0007669"/>
    <property type="project" value="InterPro"/>
</dbReference>
<dbReference type="GO" id="GO:0008881">
    <property type="term" value="F:glutamate racemase activity"/>
    <property type="evidence" value="ECO:0007669"/>
    <property type="project" value="UniProtKB-EC"/>
</dbReference>
<dbReference type="Pfam" id="PF00034">
    <property type="entry name" value="Cytochrom_C"/>
    <property type="match status" value="1"/>
</dbReference>
<evidence type="ECO:0000256" key="5">
    <source>
        <dbReference type="SAM" id="SignalP"/>
    </source>
</evidence>
<evidence type="ECO:0000256" key="4">
    <source>
        <dbReference type="PROSITE-ProRule" id="PRU00433"/>
    </source>
</evidence>
<dbReference type="InterPro" id="IPR036909">
    <property type="entry name" value="Cyt_c-like_dom_sf"/>
</dbReference>
<feature type="domain" description="Cytochrome c" evidence="6">
    <location>
        <begin position="15"/>
        <end position="102"/>
    </location>
</feature>
<evidence type="ECO:0000256" key="3">
    <source>
        <dbReference type="ARBA" id="ARBA00023004"/>
    </source>
</evidence>
<proteinExistence type="predicted"/>
<reference evidence="8" key="2">
    <citation type="journal article" date="2017" name="Genome Biol. Evol.">
        <title>Comparative genomic analysis identifies a Campylobacter clade deficient in selenium metabolism.</title>
        <authorList>
            <person name="Miller W.G."/>
            <person name="Yee E."/>
            <person name="Lopes B.S."/>
            <person name="Chapman M.H."/>
            <person name="Huynh S."/>
            <person name="Bono J.L."/>
            <person name="Parker C.T."/>
            <person name="Strachan N.J.C."/>
            <person name="Forbes K.J."/>
        </authorList>
    </citation>
    <scope>NUCLEOTIDE SEQUENCE [LARGE SCALE GENOMIC DNA]</scope>
    <source>
        <strain evidence="8">NCTC 13004</strain>
    </source>
</reference>
<dbReference type="RefSeq" id="WP_096013893.1">
    <property type="nucleotide sequence ID" value="NZ_CP015578.1"/>
</dbReference>
<evidence type="ECO:0000313" key="8">
    <source>
        <dbReference type="Proteomes" id="UP000202031"/>
    </source>
</evidence>
<organism evidence="7 8">
    <name type="scientific">Campylobacter lanienae NCTC 13004</name>
    <dbReference type="NCBI Taxonomy" id="1031753"/>
    <lineage>
        <taxon>Bacteria</taxon>
        <taxon>Pseudomonadati</taxon>
        <taxon>Campylobacterota</taxon>
        <taxon>Epsilonproteobacteria</taxon>
        <taxon>Campylobacterales</taxon>
        <taxon>Campylobacteraceae</taxon>
        <taxon>Campylobacter</taxon>
    </lineage>
</organism>
<gene>
    <name evidence="7" type="primary">cccA</name>
    <name evidence="7" type="ORF">CLAN_0180</name>
</gene>
<dbReference type="GeneID" id="46920651"/>
<dbReference type="InterPro" id="IPR009056">
    <property type="entry name" value="Cyt_c-like_dom"/>
</dbReference>
<reference evidence="8" key="1">
    <citation type="journal article" date="2017" name="Genome Biol. Evol.">
        <title>Comparative Genomic Analysis Identifies a Campylobacter Clade Deficient in Selenium Metabolism.</title>
        <authorList>
            <person name="Miller W.G."/>
            <person name="Yee E."/>
            <person name="Lopes B.S."/>
            <person name="Chapman M.H."/>
            <person name="Huynh S."/>
            <person name="Bono J.L."/>
            <person name="Parker C.T."/>
            <person name="Strachan N.J.C."/>
            <person name="Forbes K.J."/>
        </authorList>
    </citation>
    <scope>NUCLEOTIDE SEQUENCE [LARGE SCALE GENOMIC DNA]</scope>
    <source>
        <strain evidence="8">NCTC 13004</strain>
    </source>
</reference>
<keyword evidence="7" id="KW-0413">Isomerase</keyword>
<dbReference type="Gene3D" id="1.10.760.10">
    <property type="entry name" value="Cytochrome c-like domain"/>
    <property type="match status" value="1"/>
</dbReference>
<evidence type="ECO:0000259" key="6">
    <source>
        <dbReference type="PROSITE" id="PS51007"/>
    </source>
</evidence>
<dbReference type="GO" id="GO:0020037">
    <property type="term" value="F:heme binding"/>
    <property type="evidence" value="ECO:0007669"/>
    <property type="project" value="InterPro"/>
</dbReference>
<keyword evidence="1 4" id="KW-0349">Heme</keyword>
<dbReference type="GO" id="GO:0046872">
    <property type="term" value="F:metal ion binding"/>
    <property type="evidence" value="ECO:0007669"/>
    <property type="project" value="UniProtKB-KW"/>
</dbReference>
<dbReference type="EMBL" id="CP015578">
    <property type="protein sequence ID" value="ARQ96951.1"/>
    <property type="molecule type" value="Genomic_DNA"/>
</dbReference>
<protein>
    <submittedName>
        <fullName evidence="7">Periplasmic monoheme cytochrome c553</fullName>
        <ecNumber evidence="7">5.1.1.3</ecNumber>
    </submittedName>
</protein>
<name>A0A1X9SL31_9BACT</name>
<dbReference type="SUPFAM" id="SSF46626">
    <property type="entry name" value="Cytochrome c"/>
    <property type="match status" value="1"/>
</dbReference>